<organism evidence="1 2">
    <name type="scientific">Streptomyces calidiresistens</name>
    <dbReference type="NCBI Taxonomy" id="1485586"/>
    <lineage>
        <taxon>Bacteria</taxon>
        <taxon>Bacillati</taxon>
        <taxon>Actinomycetota</taxon>
        <taxon>Actinomycetes</taxon>
        <taxon>Kitasatosporales</taxon>
        <taxon>Streptomycetaceae</taxon>
        <taxon>Streptomyces</taxon>
    </lineage>
</organism>
<feature type="non-terminal residue" evidence="1">
    <location>
        <position position="112"/>
    </location>
</feature>
<name>A0A7W3XZ50_9ACTN</name>
<dbReference type="AlphaFoldDB" id="A0A7W3XZ50"/>
<comment type="caution">
    <text evidence="1">The sequence shown here is derived from an EMBL/GenBank/DDBJ whole genome shotgun (WGS) entry which is preliminary data.</text>
</comment>
<proteinExistence type="predicted"/>
<gene>
    <name evidence="1" type="ORF">FOE67_26240</name>
</gene>
<dbReference type="Proteomes" id="UP000530234">
    <property type="component" value="Unassembled WGS sequence"/>
</dbReference>
<reference evidence="2" key="1">
    <citation type="submission" date="2019-10" db="EMBL/GenBank/DDBJ databases">
        <title>Streptomyces sp. nov., a novel actinobacterium isolated from alkaline environment.</title>
        <authorList>
            <person name="Golinska P."/>
        </authorList>
    </citation>
    <scope>NUCLEOTIDE SEQUENCE [LARGE SCALE GENOMIC DNA]</scope>
    <source>
        <strain evidence="2">DSM 42108</strain>
    </source>
</reference>
<dbReference type="EMBL" id="VKHS01001272">
    <property type="protein sequence ID" value="MBB0232895.1"/>
    <property type="molecule type" value="Genomic_DNA"/>
</dbReference>
<accession>A0A7W3XZ50</accession>
<keyword evidence="2" id="KW-1185">Reference proteome</keyword>
<evidence type="ECO:0000313" key="1">
    <source>
        <dbReference type="EMBL" id="MBB0232895.1"/>
    </source>
</evidence>
<evidence type="ECO:0000313" key="2">
    <source>
        <dbReference type="Proteomes" id="UP000530234"/>
    </source>
</evidence>
<protein>
    <submittedName>
        <fullName evidence="1">Uncharacterized protein</fullName>
    </submittedName>
</protein>
<dbReference type="RefSeq" id="WP_182667412.1">
    <property type="nucleotide sequence ID" value="NZ_VKHS01001272.1"/>
</dbReference>
<sequence>MQANTVVTVLTAAAVDPFTGAAGGEEPAAVGVPAEIVETNRRTDDPVTGTPRTVRDTIALLPPDTPGVAPGARLLDETTGLIHPIREVHQHHPAGWTSDLVCTLHRLDPHHP</sequence>